<dbReference type="InterPro" id="IPR051551">
    <property type="entry name" value="Autotransporter_adhesion"/>
</dbReference>
<protein>
    <submittedName>
        <fullName evidence="2">Outer membrane autotransporter barrel domain protein</fullName>
    </submittedName>
</protein>
<dbReference type="EMBL" id="CP022603">
    <property type="protein sequence ID" value="ASV84965.1"/>
    <property type="molecule type" value="Genomic_DNA"/>
</dbReference>
<dbReference type="SUPFAM" id="SSF103515">
    <property type="entry name" value="Autotransporter"/>
    <property type="match status" value="1"/>
</dbReference>
<dbReference type="InterPro" id="IPR005546">
    <property type="entry name" value="Autotransporte_beta"/>
</dbReference>
<dbReference type="AlphaFoldDB" id="A0A248UE05"/>
<dbReference type="NCBIfam" id="TIGR01414">
    <property type="entry name" value="autotrans_barl"/>
    <property type="match status" value="1"/>
</dbReference>
<evidence type="ECO:0000313" key="3">
    <source>
        <dbReference type="Proteomes" id="UP000215256"/>
    </source>
</evidence>
<reference evidence="2 3" key="1">
    <citation type="submission" date="2017-07" db="EMBL/GenBank/DDBJ databases">
        <title>Phylogenetic study on the rhizospheric bacterium Ochrobactrum sp. A44.</title>
        <authorList>
            <person name="Krzyzanowska D.M."/>
            <person name="Ossowicki A."/>
            <person name="Rajewska M."/>
            <person name="Maciag T."/>
            <person name="Kaczynski Z."/>
            <person name="Czerwicka M."/>
            <person name="Jafra S."/>
        </authorList>
    </citation>
    <scope>NUCLEOTIDE SEQUENCE [LARGE SCALE GENOMIC DNA]</scope>
    <source>
        <strain evidence="2 3">A44</strain>
    </source>
</reference>
<evidence type="ECO:0000313" key="2">
    <source>
        <dbReference type="EMBL" id="ASV84965.1"/>
    </source>
</evidence>
<dbReference type="PANTHER" id="PTHR35037">
    <property type="entry name" value="C-TERMINAL REGION OF AIDA-LIKE PROTEIN"/>
    <property type="match status" value="1"/>
</dbReference>
<name>A0A248UE05_9HYPH</name>
<accession>A0A248UE05</accession>
<proteinExistence type="predicted"/>
<dbReference type="Proteomes" id="UP000215256">
    <property type="component" value="Chromosome 2"/>
</dbReference>
<dbReference type="InterPro" id="IPR036709">
    <property type="entry name" value="Autotransporte_beta_dom_sf"/>
</dbReference>
<dbReference type="GO" id="GO:0019867">
    <property type="term" value="C:outer membrane"/>
    <property type="evidence" value="ECO:0007669"/>
    <property type="project" value="InterPro"/>
</dbReference>
<dbReference type="PROSITE" id="PS51208">
    <property type="entry name" value="AUTOTRANSPORTER"/>
    <property type="match status" value="1"/>
</dbReference>
<sequence>MTTLDTFHERLGELRSEDMQDGFHAWMRGIGKTGSYSPKSITGYNGHGFDMTTAGVQIGADYSKGDVFVAGDKLTVGIFGEYVNSSFDVRGRTADGSISSKGLGGYVTWQQKAPTDRKPGTGAYVDAVVKQDWLDFGVNAKSVSGFDLRNGYKGKATSASIEAGYGFDLGNNVVLQPQAQLTWSKIKADSFTDPYGIAVHGQEAESLIGRVGVRLEKTFYFGGEEETLEAAPAKPMSLLRTRRARRVQRQRRLLLLCRRLLKRRSS</sequence>
<gene>
    <name evidence="2" type="ORF">CES85_5769</name>
</gene>
<dbReference type="SMART" id="SM00869">
    <property type="entry name" value="Autotransporter"/>
    <property type="match status" value="1"/>
</dbReference>
<dbReference type="Gene3D" id="2.40.128.130">
    <property type="entry name" value="Autotransporter beta-domain"/>
    <property type="match status" value="1"/>
</dbReference>
<dbReference type="Pfam" id="PF03797">
    <property type="entry name" value="Autotransporter"/>
    <property type="match status" value="1"/>
</dbReference>
<evidence type="ECO:0000259" key="1">
    <source>
        <dbReference type="PROSITE" id="PS51208"/>
    </source>
</evidence>
<dbReference type="PANTHER" id="PTHR35037:SF3">
    <property type="entry name" value="C-TERMINAL REGION OF AIDA-LIKE PROTEIN"/>
    <property type="match status" value="1"/>
</dbReference>
<feature type="domain" description="Autotransporter" evidence="1">
    <location>
        <begin position="18"/>
        <end position="266"/>
    </location>
</feature>
<dbReference type="InterPro" id="IPR006315">
    <property type="entry name" value="OM_autotransptr_brl_dom"/>
</dbReference>
<dbReference type="KEGG" id="och:CES85_5769"/>
<dbReference type="RefSeq" id="WP_280523377.1">
    <property type="nucleotide sequence ID" value="NZ_CP022603.1"/>
</dbReference>
<organism evidence="2 3">
    <name type="scientific">Ochrobactrum quorumnocens</name>
    <dbReference type="NCBI Taxonomy" id="271865"/>
    <lineage>
        <taxon>Bacteria</taxon>
        <taxon>Pseudomonadati</taxon>
        <taxon>Pseudomonadota</taxon>
        <taxon>Alphaproteobacteria</taxon>
        <taxon>Hyphomicrobiales</taxon>
        <taxon>Brucellaceae</taxon>
        <taxon>Brucella/Ochrobactrum group</taxon>
        <taxon>Ochrobactrum</taxon>
    </lineage>
</organism>